<dbReference type="PANTHER" id="PTHR33784">
    <property type="entry name" value="OS05G0482100 PROTEIN"/>
    <property type="match status" value="1"/>
</dbReference>
<name>A0AAV2GVZ5_9ROSI</name>
<organism evidence="2 3">
    <name type="scientific">Linum trigynum</name>
    <dbReference type="NCBI Taxonomy" id="586398"/>
    <lineage>
        <taxon>Eukaryota</taxon>
        <taxon>Viridiplantae</taxon>
        <taxon>Streptophyta</taxon>
        <taxon>Embryophyta</taxon>
        <taxon>Tracheophyta</taxon>
        <taxon>Spermatophyta</taxon>
        <taxon>Magnoliopsida</taxon>
        <taxon>eudicotyledons</taxon>
        <taxon>Gunneridae</taxon>
        <taxon>Pentapetalae</taxon>
        <taxon>rosids</taxon>
        <taxon>fabids</taxon>
        <taxon>Malpighiales</taxon>
        <taxon>Linaceae</taxon>
        <taxon>Linum</taxon>
    </lineage>
</organism>
<dbReference type="Pfam" id="PF23310">
    <property type="entry name" value="TPR_27"/>
    <property type="match status" value="1"/>
</dbReference>
<feature type="domain" description="At2g35280-like TPR" evidence="1">
    <location>
        <begin position="86"/>
        <end position="193"/>
    </location>
</feature>
<dbReference type="Proteomes" id="UP001497516">
    <property type="component" value="Chromosome 9"/>
</dbReference>
<evidence type="ECO:0000313" key="2">
    <source>
        <dbReference type="EMBL" id="CAL1413480.1"/>
    </source>
</evidence>
<sequence>MDMNSKPTTMAMALMHTTKRKRRKRRSGVPHQYLTNLPRALLEEVLSHVASSSITNLFNAKRACKSMFEASSQRCVLEHAAVLEKFPYINRHNRRSSSSFLQECMESGNREALFCTGMAEYFSTPETTESGLRRLRAAAAKGHAEARYVCGMILLCFAGGEDDDARKEGLGFLEGLRRSDTVRKCRKTVESVMEHLWWVNGDGRGLAGRCWMGKDVRRGSCRCVEKEELKCLSRNPDFLWLRREEQVLEIVESRLCDLCFWDNEVPVFCNKLGPLNVFLL</sequence>
<evidence type="ECO:0000313" key="3">
    <source>
        <dbReference type="Proteomes" id="UP001497516"/>
    </source>
</evidence>
<accession>A0AAV2GVZ5</accession>
<gene>
    <name evidence="2" type="ORF">LTRI10_LOCUS52709</name>
</gene>
<protein>
    <recommendedName>
        <fullName evidence="1">At2g35280-like TPR domain-containing protein</fullName>
    </recommendedName>
</protein>
<dbReference type="InterPro" id="IPR057136">
    <property type="entry name" value="At2g35280_TPR_dom"/>
</dbReference>
<proteinExistence type="predicted"/>
<dbReference type="EMBL" id="OZ034822">
    <property type="protein sequence ID" value="CAL1413480.1"/>
    <property type="molecule type" value="Genomic_DNA"/>
</dbReference>
<dbReference type="PANTHER" id="PTHR33784:SF10">
    <property type="entry name" value="F-BOX PROTEIN"/>
    <property type="match status" value="1"/>
</dbReference>
<reference evidence="2 3" key="1">
    <citation type="submission" date="2024-04" db="EMBL/GenBank/DDBJ databases">
        <authorList>
            <person name="Fracassetti M."/>
        </authorList>
    </citation>
    <scope>NUCLEOTIDE SEQUENCE [LARGE SCALE GENOMIC DNA]</scope>
</reference>
<keyword evidence="3" id="KW-1185">Reference proteome</keyword>
<dbReference type="AlphaFoldDB" id="A0AAV2GVZ5"/>
<dbReference type="InterPro" id="IPR040338">
    <property type="entry name" value="At1g67623-like"/>
</dbReference>
<evidence type="ECO:0000259" key="1">
    <source>
        <dbReference type="Pfam" id="PF23310"/>
    </source>
</evidence>